<dbReference type="OrthoDB" id="2379772at2"/>
<dbReference type="Gene3D" id="3.40.50.1010">
    <property type="entry name" value="5'-nuclease"/>
    <property type="match status" value="1"/>
</dbReference>
<protein>
    <recommendedName>
        <fullName evidence="2">HTH OST-type domain-containing protein</fullName>
    </recommendedName>
</protein>
<reference evidence="3 4" key="1">
    <citation type="submission" date="2016-05" db="EMBL/GenBank/DDBJ databases">
        <title>Complete genome sequence of a phthalic acid esters degrading Mycobacterium sp. YC-RL4.</title>
        <authorList>
            <person name="Ren L."/>
            <person name="Fan S."/>
            <person name="Ruth N."/>
            <person name="Jia Y."/>
            <person name="Wang J."/>
            <person name="Qiao C."/>
        </authorList>
    </citation>
    <scope>NUCLEOTIDE SEQUENCE [LARGE SCALE GENOMIC DNA]</scope>
    <source>
        <strain evidence="3 4">YC-RL4</strain>
    </source>
</reference>
<feature type="domain" description="HTH OST-type" evidence="2">
    <location>
        <begin position="217"/>
        <end position="293"/>
    </location>
</feature>
<dbReference type="PANTHER" id="PTHR35811:SF1">
    <property type="entry name" value="HTH OST-TYPE DOMAIN-CONTAINING PROTEIN"/>
    <property type="match status" value="1"/>
</dbReference>
<keyword evidence="4" id="KW-1185">Reference proteome</keyword>
<dbReference type="AlphaFoldDB" id="A0A172UW71"/>
<accession>A0A172UW71</accession>
<feature type="region of interest" description="Disordered" evidence="1">
    <location>
        <begin position="184"/>
        <end position="220"/>
    </location>
</feature>
<dbReference type="InterPro" id="IPR025605">
    <property type="entry name" value="OST-HTH/LOTUS_dom"/>
</dbReference>
<dbReference type="STRING" id="1682113.A7U43_25870"/>
<dbReference type="Pfam" id="PF01936">
    <property type="entry name" value="NYN"/>
    <property type="match status" value="1"/>
</dbReference>
<dbReference type="Proteomes" id="UP000077143">
    <property type="component" value="Chromosome"/>
</dbReference>
<dbReference type="CDD" id="cd10146">
    <property type="entry name" value="LabA_like_C"/>
    <property type="match status" value="1"/>
</dbReference>
<evidence type="ECO:0000256" key="1">
    <source>
        <dbReference type="SAM" id="MobiDB-lite"/>
    </source>
</evidence>
<proteinExistence type="predicted"/>
<dbReference type="GO" id="GO:0004540">
    <property type="term" value="F:RNA nuclease activity"/>
    <property type="evidence" value="ECO:0007669"/>
    <property type="project" value="InterPro"/>
</dbReference>
<evidence type="ECO:0000313" key="4">
    <source>
        <dbReference type="Proteomes" id="UP000077143"/>
    </source>
</evidence>
<evidence type="ECO:0000313" key="3">
    <source>
        <dbReference type="EMBL" id="ANE83283.1"/>
    </source>
</evidence>
<dbReference type="RefSeq" id="WP_068003796.1">
    <property type="nucleotide sequence ID" value="NZ_CP015596.1"/>
</dbReference>
<dbReference type="CDD" id="cd11297">
    <property type="entry name" value="PIN_LabA-like_N_1"/>
    <property type="match status" value="1"/>
</dbReference>
<feature type="compositionally biased region" description="Acidic residues" evidence="1">
    <location>
        <begin position="205"/>
        <end position="215"/>
    </location>
</feature>
<dbReference type="EMBL" id="CP015596">
    <property type="protein sequence ID" value="ANE83283.1"/>
    <property type="molecule type" value="Genomic_DNA"/>
</dbReference>
<dbReference type="InterPro" id="IPR041966">
    <property type="entry name" value="LOTUS-like"/>
</dbReference>
<name>A0A172UW71_9MYCO</name>
<evidence type="ECO:0000259" key="2">
    <source>
        <dbReference type="PROSITE" id="PS51644"/>
    </source>
</evidence>
<sequence>MTDIAATRVAVYLDFDNIVISRYDQVNGRNSFQRDKAKGLESARLERATVDVGAVLDFASSFGTLVLTRAYADWSADVNAGYRQQLVGRAVDLVQLFPAAAYGKNGADIRLAVDTVEDMFRLPDLTHVVIVAGDSDYIPLAQRCKRLGRYVVGIGVAGSSSRALAAACDDFVIYDALPGVPVFEPEPAAEPKKATRRSTKKTDPTDAETEPESEPDPQPAATALLIRALRIGLEKDDVEWLHNSAVKAQMKRMDPSFSERSLGFKSFSDFLRSRSDVVELDESSTTRLVRLRSAE</sequence>
<dbReference type="PROSITE" id="PS51644">
    <property type="entry name" value="HTH_OST"/>
    <property type="match status" value="1"/>
</dbReference>
<dbReference type="Gene3D" id="3.30.420.610">
    <property type="entry name" value="LOTUS domain-like"/>
    <property type="match status" value="1"/>
</dbReference>
<dbReference type="PANTHER" id="PTHR35811">
    <property type="entry name" value="SLR1870 PROTEIN"/>
    <property type="match status" value="1"/>
</dbReference>
<dbReference type="InterPro" id="IPR021139">
    <property type="entry name" value="NYN"/>
</dbReference>
<dbReference type="Pfam" id="PF12872">
    <property type="entry name" value="OST-HTH"/>
    <property type="match status" value="1"/>
</dbReference>
<organism evidence="3 4">
    <name type="scientific">Mycobacterium adipatum</name>
    <dbReference type="NCBI Taxonomy" id="1682113"/>
    <lineage>
        <taxon>Bacteria</taxon>
        <taxon>Bacillati</taxon>
        <taxon>Actinomycetota</taxon>
        <taxon>Actinomycetes</taxon>
        <taxon>Mycobacteriales</taxon>
        <taxon>Mycobacteriaceae</taxon>
        <taxon>Mycobacterium</taxon>
    </lineage>
</organism>
<gene>
    <name evidence="3" type="ORF">A7U43_25870</name>
</gene>
<dbReference type="KEGG" id="madi:A7U43_25870"/>